<evidence type="ECO:0000313" key="1">
    <source>
        <dbReference type="EMBL" id="EGO28259.1"/>
    </source>
</evidence>
<sequence>MAPYTFIISRKAQEPDAGMGHTETSLSGALIYPGHQLLQMKIIPERMEFIGMVYCMVEELKCCKDVKKNAKGLPAASLQDSGLCALGSLLVALLTTGPQDINKQRKISGSSFLMPQHQLVFLQIPYWTSGVSNNLENINTELLDNLQDSASVWCIVQITAIRYTNSSLTLGTISVFLAASTSKKSTSIKVQAFLKCNPSTGFGFFHASYMDLVSAKRNSTESSLALAQAGCDYFNHPAFLHILDSLYFTQSLEHYMGIVNLDASTSDWVPLTHITNAMVANNGALLMGTTITGAPFHHPMGIRHLQALALDLTDTATFHDINRTSDQILQWLNSVLSSAQVKRYHSASTEQPRNPITAALLSLV</sequence>
<protein>
    <submittedName>
        <fullName evidence="1">Uncharacterized protein</fullName>
    </submittedName>
</protein>
<dbReference type="AlphaFoldDB" id="F8NJP4"/>
<reference evidence="1" key="1">
    <citation type="submission" date="2011-04" db="EMBL/GenBank/DDBJ databases">
        <title>Evolution of plant cell wall degrading machinery underlies the functional diversity of forest fungi.</title>
        <authorList>
            <consortium name="US DOE Joint Genome Institute (JGI-PGF)"/>
            <person name="Eastwood D.C."/>
            <person name="Floudas D."/>
            <person name="Binder M."/>
            <person name="Majcherczyk A."/>
            <person name="Schneider P."/>
            <person name="Aerts A."/>
            <person name="Asiegbu F.O."/>
            <person name="Baker S.E."/>
            <person name="Barry K."/>
            <person name="Bendiksby M."/>
            <person name="Blumentritt M."/>
            <person name="Coutinho P.M."/>
            <person name="Cullen D."/>
            <person name="Cullen D."/>
            <person name="Gathman A."/>
            <person name="Goodell B."/>
            <person name="Henrissat B."/>
            <person name="Ihrmark K."/>
            <person name="Kauserud H."/>
            <person name="Kohler A."/>
            <person name="LaButti K."/>
            <person name="Lapidus A."/>
            <person name="Lavin J.L."/>
            <person name="Lee Y.-H."/>
            <person name="Lindquist E."/>
            <person name="Lilly W."/>
            <person name="Lucas S."/>
            <person name="Morin E."/>
            <person name="Murat C."/>
            <person name="Oguiza J.A."/>
            <person name="Park J."/>
            <person name="Pisabarro A.G."/>
            <person name="Riley R."/>
            <person name="Rosling A."/>
            <person name="Salamov A."/>
            <person name="Schmidt O."/>
            <person name="Schmutz J."/>
            <person name="Skrede I."/>
            <person name="Stenlid J."/>
            <person name="Wiebenga A."/>
            <person name="Xie X."/>
            <person name="Kues U."/>
            <person name="Hibbett D.S."/>
            <person name="Hoffmeister D."/>
            <person name="Hogberg N."/>
            <person name="Martin F."/>
            <person name="Grigoriev I.V."/>
            <person name="Watkinson S.C."/>
        </authorList>
    </citation>
    <scope>NUCLEOTIDE SEQUENCE</scope>
    <source>
        <strain evidence="1">S7.9</strain>
    </source>
</reference>
<accession>F8NJP4</accession>
<dbReference type="GeneID" id="18812594"/>
<dbReference type="RefSeq" id="XP_007314458.1">
    <property type="nucleotide sequence ID" value="XM_007314396.1"/>
</dbReference>
<dbReference type="Proteomes" id="UP000008064">
    <property type="component" value="Unassembled WGS sequence"/>
</dbReference>
<organism>
    <name type="scientific">Serpula lacrymans var. lacrymans (strain S7.9)</name>
    <name type="common">Dry rot fungus</name>
    <dbReference type="NCBI Taxonomy" id="578457"/>
    <lineage>
        <taxon>Eukaryota</taxon>
        <taxon>Fungi</taxon>
        <taxon>Dikarya</taxon>
        <taxon>Basidiomycota</taxon>
        <taxon>Agaricomycotina</taxon>
        <taxon>Agaricomycetes</taxon>
        <taxon>Agaricomycetidae</taxon>
        <taxon>Boletales</taxon>
        <taxon>Coniophorineae</taxon>
        <taxon>Serpulaceae</taxon>
        <taxon>Serpula</taxon>
    </lineage>
</organism>
<dbReference type="KEGG" id="sla:SERLADRAFT_405876"/>
<gene>
    <name evidence="1" type="ORF">SERLADRAFT_405876</name>
</gene>
<name>F8NJP4_SERL9</name>
<dbReference type="HOGENOM" id="CLU_761087_0_0_1"/>
<proteinExistence type="predicted"/>
<dbReference type="EMBL" id="GL945430">
    <property type="protein sequence ID" value="EGO28259.1"/>
    <property type="molecule type" value="Genomic_DNA"/>
</dbReference>